<protein>
    <submittedName>
        <fullName evidence="2">Uncharacterized protein</fullName>
    </submittedName>
</protein>
<reference evidence="2" key="1">
    <citation type="submission" date="2019-03" db="EMBL/GenBank/DDBJ databases">
        <title>WGS assembly of Setaria viridis.</title>
        <authorList>
            <person name="Huang P."/>
            <person name="Jenkins J."/>
            <person name="Grimwood J."/>
            <person name="Barry K."/>
            <person name="Healey A."/>
            <person name="Mamidi S."/>
            <person name="Sreedasyam A."/>
            <person name="Shu S."/>
            <person name="Feldman M."/>
            <person name="Wu J."/>
            <person name="Yu Y."/>
            <person name="Chen C."/>
            <person name="Johnson J."/>
            <person name="Rokhsar D."/>
            <person name="Baxter I."/>
            <person name="Schmutz J."/>
            <person name="Brutnell T."/>
            <person name="Kellogg E."/>
        </authorList>
    </citation>
    <scope>NUCLEOTIDE SEQUENCE [LARGE SCALE GENOMIC DNA]</scope>
</reference>
<sequence>MVQARWMVHARMPAMPVVGRRRGDAAGSGEGATSRGRGGSAACLDLAGIGERATGSADPVSNVRAR</sequence>
<evidence type="ECO:0000256" key="1">
    <source>
        <dbReference type="SAM" id="MobiDB-lite"/>
    </source>
</evidence>
<dbReference type="EMBL" id="CM016560">
    <property type="protein sequence ID" value="TKV94508.1"/>
    <property type="molecule type" value="Genomic_DNA"/>
</dbReference>
<accession>A0A4U6T247</accession>
<evidence type="ECO:0000313" key="2">
    <source>
        <dbReference type="EMBL" id="TKV94508.1"/>
    </source>
</evidence>
<dbReference type="AlphaFoldDB" id="A0A4U6T247"/>
<gene>
    <name evidence="2" type="ORF">SEVIR_9G300000v2</name>
</gene>
<proteinExistence type="predicted"/>
<organism evidence="2 3">
    <name type="scientific">Setaria viridis</name>
    <name type="common">Green bristlegrass</name>
    <name type="synonym">Setaria italica subsp. viridis</name>
    <dbReference type="NCBI Taxonomy" id="4556"/>
    <lineage>
        <taxon>Eukaryota</taxon>
        <taxon>Viridiplantae</taxon>
        <taxon>Streptophyta</taxon>
        <taxon>Embryophyta</taxon>
        <taxon>Tracheophyta</taxon>
        <taxon>Spermatophyta</taxon>
        <taxon>Magnoliopsida</taxon>
        <taxon>Liliopsida</taxon>
        <taxon>Poales</taxon>
        <taxon>Poaceae</taxon>
        <taxon>PACMAD clade</taxon>
        <taxon>Panicoideae</taxon>
        <taxon>Panicodae</taxon>
        <taxon>Paniceae</taxon>
        <taxon>Cenchrinae</taxon>
        <taxon>Setaria</taxon>
    </lineage>
</organism>
<feature type="compositionally biased region" description="Low complexity" evidence="1">
    <location>
        <begin position="25"/>
        <end position="35"/>
    </location>
</feature>
<dbReference type="Gramene" id="TKV94508">
    <property type="protein sequence ID" value="TKV94508"/>
    <property type="gene ID" value="SEVIR_9G300000v2"/>
</dbReference>
<keyword evidence="3" id="KW-1185">Reference proteome</keyword>
<dbReference type="Proteomes" id="UP000298652">
    <property type="component" value="Chromosome 9"/>
</dbReference>
<feature type="region of interest" description="Disordered" evidence="1">
    <location>
        <begin position="19"/>
        <end position="41"/>
    </location>
</feature>
<name>A0A4U6T247_SETVI</name>
<evidence type="ECO:0000313" key="3">
    <source>
        <dbReference type="Proteomes" id="UP000298652"/>
    </source>
</evidence>